<organism evidence="1 2">
    <name type="scientific">Gluconobacter frateurii NRIC 0228</name>
    <dbReference type="NCBI Taxonomy" id="1307946"/>
    <lineage>
        <taxon>Bacteria</taxon>
        <taxon>Pseudomonadati</taxon>
        <taxon>Pseudomonadota</taxon>
        <taxon>Alphaproteobacteria</taxon>
        <taxon>Acetobacterales</taxon>
        <taxon>Acetobacteraceae</taxon>
        <taxon>Gluconobacter</taxon>
    </lineage>
</organism>
<evidence type="ECO:0000313" key="2">
    <source>
        <dbReference type="Proteomes" id="UP001061070"/>
    </source>
</evidence>
<comment type="caution">
    <text evidence="1">The sequence shown here is derived from an EMBL/GenBank/DDBJ whole genome shotgun (WGS) entry which is preliminary data.</text>
</comment>
<accession>A0ABQ0Q8Y0</accession>
<dbReference type="Proteomes" id="UP001061070">
    <property type="component" value="Unassembled WGS sequence"/>
</dbReference>
<proteinExistence type="predicted"/>
<sequence>MSDHKFQIEVVQTVSVTLKKDAFTEQFMEEYRAGFFPFFEMREHAEHIGQMVARGVMDEVTRHYGADQFIEGYGPIGPFVSEATITETTVDEVMS</sequence>
<name>A0ABQ0Q8Y0_9PROT</name>
<keyword evidence="2" id="KW-1185">Reference proteome</keyword>
<dbReference type="EMBL" id="BAQW01000004">
    <property type="protein sequence ID" value="GBR09438.1"/>
    <property type="molecule type" value="Genomic_DNA"/>
</dbReference>
<evidence type="ECO:0000313" key="1">
    <source>
        <dbReference type="EMBL" id="GBR09438.1"/>
    </source>
</evidence>
<protein>
    <submittedName>
        <fullName evidence="1">Uncharacterized protein</fullName>
    </submittedName>
</protein>
<reference evidence="1" key="1">
    <citation type="submission" date="2013-04" db="EMBL/GenBank/DDBJ databases">
        <title>The genome sequencing project of 58 acetic acid bacteria.</title>
        <authorList>
            <person name="Okamoto-Kainuma A."/>
            <person name="Ishikawa M."/>
            <person name="Umino S."/>
            <person name="Koizumi Y."/>
            <person name="Shiwa Y."/>
            <person name="Yoshikawa H."/>
            <person name="Matsutani M."/>
            <person name="Matsushita K."/>
        </authorList>
    </citation>
    <scope>NUCLEOTIDE SEQUENCE</scope>
    <source>
        <strain evidence="1">NRIC 0228</strain>
    </source>
</reference>
<gene>
    <name evidence="1" type="ORF">AA0228_0676</name>
</gene>
<dbReference type="RefSeq" id="WP_099181529.1">
    <property type="nucleotide sequence ID" value="NZ_BAQW01000004.1"/>
</dbReference>